<evidence type="ECO:0000313" key="3">
    <source>
        <dbReference type="Proteomes" id="UP000250796"/>
    </source>
</evidence>
<keyword evidence="3" id="KW-1185">Reference proteome</keyword>
<gene>
    <name evidence="2" type="ORF">MESINF_2133</name>
</gene>
<dbReference type="KEGG" id="minf:MESINF_2133"/>
<dbReference type="Pfam" id="PF14343">
    <property type="entry name" value="PrcB_C"/>
    <property type="match status" value="1"/>
</dbReference>
<sequence>MKVTILITVLIVSTALLGSSFLVNITPLLSDQPFQFQNQAGSRTSSIGYTVISNTGSNSTIVVLGGWLFKPSGEEETIETSLEIYSENDSYSKKLTLVREGMYYTLKPLLVSYPSGYSLKVMGIEAKISTDGGEEVIEVNYLLVDLVAKDRLSAGIEIGLEKEGEFVRTPLTGREPVIIIKAGSKPTGGYQLSILNVKLSGDQIQVQAKLKSPDKDDFVTQAFTYPSIAIKLLDLTAGEYKILVNMDVEVDSSKVKTEQFSGTLYVD</sequence>
<evidence type="ECO:0000313" key="2">
    <source>
        <dbReference type="EMBL" id="SSC13573.1"/>
    </source>
</evidence>
<name>A0A7Z7LGQ3_9BACT</name>
<dbReference type="EMBL" id="LS974202">
    <property type="protein sequence ID" value="SSC13573.1"/>
    <property type="molecule type" value="Genomic_DNA"/>
</dbReference>
<protein>
    <recommendedName>
        <fullName evidence="1">PrcB C-terminal domain-containing protein</fullName>
    </recommendedName>
</protein>
<feature type="domain" description="PrcB C-terminal" evidence="1">
    <location>
        <begin position="177"/>
        <end position="232"/>
    </location>
</feature>
<dbReference type="Proteomes" id="UP000250796">
    <property type="component" value="Chromosome MESINF"/>
</dbReference>
<dbReference type="InterPro" id="IPR025748">
    <property type="entry name" value="PrcB_C_dom"/>
</dbReference>
<dbReference type="AlphaFoldDB" id="A0A7Z7LGQ3"/>
<reference evidence="2 3" key="1">
    <citation type="submission" date="2017-01" db="EMBL/GenBank/DDBJ databases">
        <authorList>
            <person name="Erauso G."/>
        </authorList>
    </citation>
    <scope>NUCLEOTIDE SEQUENCE [LARGE SCALE GENOMIC DNA]</scope>
    <source>
        <strain evidence="2">MESINF1</strain>
    </source>
</reference>
<accession>A0A7Z7LGQ3</accession>
<dbReference type="RefSeq" id="WP_169699709.1">
    <property type="nucleotide sequence ID" value="NZ_LS974202.1"/>
</dbReference>
<evidence type="ECO:0000259" key="1">
    <source>
        <dbReference type="Pfam" id="PF14343"/>
    </source>
</evidence>
<organism evidence="2 3">
    <name type="scientific">Mesotoga infera</name>
    <dbReference type="NCBI Taxonomy" id="1236046"/>
    <lineage>
        <taxon>Bacteria</taxon>
        <taxon>Thermotogati</taxon>
        <taxon>Thermotogota</taxon>
        <taxon>Thermotogae</taxon>
        <taxon>Kosmotogales</taxon>
        <taxon>Kosmotogaceae</taxon>
        <taxon>Mesotoga</taxon>
    </lineage>
</organism>
<proteinExistence type="predicted"/>